<keyword evidence="7" id="KW-0812">Transmembrane</keyword>
<dbReference type="GO" id="GO:0005975">
    <property type="term" value="P:carbohydrate metabolic process"/>
    <property type="evidence" value="ECO:0007669"/>
    <property type="project" value="InterPro"/>
</dbReference>
<dbReference type="InterPro" id="IPR048395">
    <property type="entry name" value="Glyco_hydro_31_C"/>
</dbReference>
<evidence type="ECO:0000256" key="7">
    <source>
        <dbReference type="SAM" id="Phobius"/>
    </source>
</evidence>
<dbReference type="PROSITE" id="PS00129">
    <property type="entry name" value="GLYCOSYL_HYDROL_F31_1"/>
    <property type="match status" value="1"/>
</dbReference>
<dbReference type="InterPro" id="IPR025887">
    <property type="entry name" value="Glyco_hydro_31_N_dom"/>
</dbReference>
<evidence type="ECO:0000256" key="4">
    <source>
        <dbReference type="ARBA" id="ARBA00023295"/>
    </source>
</evidence>
<protein>
    <recommendedName>
        <fullName evidence="5">Maltase</fullName>
    </recommendedName>
</protein>
<dbReference type="PANTHER" id="PTHR22762">
    <property type="entry name" value="ALPHA-GLUCOSIDASE"/>
    <property type="match status" value="1"/>
</dbReference>
<dbReference type="Pfam" id="PF01055">
    <property type="entry name" value="Glyco_hydro_31_2nd"/>
    <property type="match status" value="1"/>
</dbReference>
<keyword evidence="7" id="KW-0472">Membrane</keyword>
<gene>
    <name evidence="11" type="primary">SI</name>
    <name evidence="11" type="ORF">CDAR_215571</name>
</gene>
<evidence type="ECO:0000259" key="10">
    <source>
        <dbReference type="Pfam" id="PF21365"/>
    </source>
</evidence>
<keyword evidence="12" id="KW-1185">Reference proteome</keyword>
<feature type="domain" description="Glycoside hydrolase family 31 N-terminal" evidence="9">
    <location>
        <begin position="108"/>
        <end position="267"/>
    </location>
</feature>
<evidence type="ECO:0000313" key="11">
    <source>
        <dbReference type="EMBL" id="GIY12566.1"/>
    </source>
</evidence>
<dbReference type="EMBL" id="BPLQ01005070">
    <property type="protein sequence ID" value="GIY12566.1"/>
    <property type="molecule type" value="Genomic_DNA"/>
</dbReference>
<evidence type="ECO:0000259" key="8">
    <source>
        <dbReference type="Pfam" id="PF01055"/>
    </source>
</evidence>
<evidence type="ECO:0000256" key="6">
    <source>
        <dbReference type="RuleBase" id="RU361185"/>
    </source>
</evidence>
<evidence type="ECO:0000256" key="3">
    <source>
        <dbReference type="ARBA" id="ARBA00023180"/>
    </source>
</evidence>
<dbReference type="InterPro" id="IPR030458">
    <property type="entry name" value="Glyco_hydro_31_AS"/>
</dbReference>
<comment type="similarity">
    <text evidence="1 6">Belongs to the glycosyl hydrolase 31 family.</text>
</comment>
<evidence type="ECO:0000313" key="12">
    <source>
        <dbReference type="Proteomes" id="UP001054837"/>
    </source>
</evidence>
<dbReference type="CDD" id="cd06602">
    <property type="entry name" value="GH31_MGAM_SI_GAA"/>
    <property type="match status" value="1"/>
</dbReference>
<feature type="domain" description="Glycosyl hydrolase family 31 C-terminal" evidence="10">
    <location>
        <begin position="692"/>
        <end position="749"/>
    </location>
</feature>
<dbReference type="InterPro" id="IPR017853">
    <property type="entry name" value="GH"/>
</dbReference>
<dbReference type="Gene3D" id="2.60.40.1180">
    <property type="entry name" value="Golgi alpha-mannosidase II"/>
    <property type="match status" value="1"/>
</dbReference>
<dbReference type="SUPFAM" id="SSF74650">
    <property type="entry name" value="Galactose mutarotase-like"/>
    <property type="match status" value="1"/>
</dbReference>
<dbReference type="InterPro" id="IPR011013">
    <property type="entry name" value="Gal_mutarotase_sf_dom"/>
</dbReference>
<dbReference type="SUPFAM" id="SSF51011">
    <property type="entry name" value="Glycosyl hydrolase domain"/>
    <property type="match status" value="1"/>
</dbReference>
<dbReference type="AlphaFoldDB" id="A0AAV4QWV7"/>
<feature type="non-terminal residue" evidence="11">
    <location>
        <position position="751"/>
    </location>
</feature>
<evidence type="ECO:0000256" key="1">
    <source>
        <dbReference type="ARBA" id="ARBA00007806"/>
    </source>
</evidence>
<dbReference type="InterPro" id="IPR000322">
    <property type="entry name" value="Glyco_hydro_31_TIM"/>
</dbReference>
<evidence type="ECO:0000256" key="5">
    <source>
        <dbReference type="ARBA" id="ARBA00041343"/>
    </source>
</evidence>
<organism evidence="11 12">
    <name type="scientific">Caerostris darwini</name>
    <dbReference type="NCBI Taxonomy" id="1538125"/>
    <lineage>
        <taxon>Eukaryota</taxon>
        <taxon>Metazoa</taxon>
        <taxon>Ecdysozoa</taxon>
        <taxon>Arthropoda</taxon>
        <taxon>Chelicerata</taxon>
        <taxon>Arachnida</taxon>
        <taxon>Araneae</taxon>
        <taxon>Araneomorphae</taxon>
        <taxon>Entelegynae</taxon>
        <taxon>Araneoidea</taxon>
        <taxon>Araneidae</taxon>
        <taxon>Caerostris</taxon>
    </lineage>
</organism>
<comment type="caution">
    <text evidence="11">The sequence shown here is derived from an EMBL/GenBank/DDBJ whole genome shotgun (WGS) entry which is preliminary data.</text>
</comment>
<dbReference type="FunFam" id="2.60.40.1760:FF:000001">
    <property type="entry name" value="Maltase-glucoamylase, intestinal"/>
    <property type="match status" value="1"/>
</dbReference>
<feature type="transmembrane region" description="Helical" evidence="7">
    <location>
        <begin position="6"/>
        <end position="23"/>
    </location>
</feature>
<feature type="domain" description="Glycoside hydrolase family 31 TIM barrel" evidence="8">
    <location>
        <begin position="309"/>
        <end position="684"/>
    </location>
</feature>
<reference evidence="11 12" key="1">
    <citation type="submission" date="2021-06" db="EMBL/GenBank/DDBJ databases">
        <title>Caerostris darwini draft genome.</title>
        <authorList>
            <person name="Kono N."/>
            <person name="Arakawa K."/>
        </authorList>
    </citation>
    <scope>NUCLEOTIDE SEQUENCE [LARGE SCALE GENOMIC DNA]</scope>
</reference>
<keyword evidence="7" id="KW-1133">Transmembrane helix</keyword>
<name>A0AAV4QWV7_9ARAC</name>
<dbReference type="Proteomes" id="UP001054837">
    <property type="component" value="Unassembled WGS sequence"/>
</dbReference>
<keyword evidence="4 6" id="KW-0326">Glycosidase</keyword>
<evidence type="ECO:0000259" key="9">
    <source>
        <dbReference type="Pfam" id="PF13802"/>
    </source>
</evidence>
<dbReference type="PANTHER" id="PTHR22762:SF133">
    <property type="entry name" value="P-TYPE DOMAIN-CONTAINING PROTEIN"/>
    <property type="match status" value="1"/>
</dbReference>
<dbReference type="CDD" id="cd14752">
    <property type="entry name" value="GH31_N"/>
    <property type="match status" value="1"/>
</dbReference>
<accession>A0AAV4QWV7</accession>
<dbReference type="SUPFAM" id="SSF51445">
    <property type="entry name" value="(Trans)glycosidases"/>
    <property type="match status" value="1"/>
</dbReference>
<sequence length="751" mass="85833">MIIGTAVGLSVILFIVLMVVFLPKSKTIIIIDKDEDRIECPGFTDAKSCRNAGCKYENDQTGPACFMKKGSFGYKMGEVKEDDSGMTVKLESRVGNTPYGSSIPSVSFQVSYITQDIVRVKLIDVKNKRYEVPVQFPLLEKDTKKIDPSSMAYEVKLSNNTDLFSFQIKRKSDQTVLWDTSIGGLMMSDKFLQISSYLPSKNIYGLGENVHTSLRHDMEYKTWPMFARDRFPEAGPNNLYGVHPFYMCLEKSSNTHGVLLLNSNAMEVSLLPAPGITFRTSGGIIDLFFIVGKEPENTVKLYTSLIGKPMMPPYWSLGFQLSRYGYNSLDTVKKVVERTRKAGIPQDVQFLDIDHMEGNRDFTYKQKEFAGLPEYMRQTREEYGLKWIIILDPAIEAVKSYETFETGIQKDVFIKRSHLWKGDMFPPEVKEYNATFGRVWPASYVAFPNFFDNNAKQWWTESIVKHHQVVPFEGLWIDMNEPASFGTNEDRPFYCPATGDCWSLKCPGSPYEDPPYNPLKTSGSERLSKMTLCMESVHADGQTNYRHYDVHSLYGWSQSQPTFEAAEKAVGARSLVISRSTYPSSGRHAGHWLGDNRSTWNDLKYSIIGMLEFNLFGIPYIGADICGFNGDVTAELCMRWMQLGAFYPFFRNHNGMNQKVKVMVAASKRAVERRYALNPYLYTLFYRAHVDGSTVLRPLFHEFPTDKNTLNIAEQFMWGKCLLISPVLREGAKSVNMYLPNTEWWHFKNRE</sequence>
<keyword evidence="3" id="KW-0325">Glycoprotein</keyword>
<dbReference type="Pfam" id="PF13802">
    <property type="entry name" value="Gal_mutarotas_2"/>
    <property type="match status" value="1"/>
</dbReference>
<dbReference type="Gene3D" id="3.20.20.80">
    <property type="entry name" value="Glycosidases"/>
    <property type="match status" value="1"/>
</dbReference>
<proteinExistence type="inferred from homology"/>
<dbReference type="GO" id="GO:0030246">
    <property type="term" value="F:carbohydrate binding"/>
    <property type="evidence" value="ECO:0007669"/>
    <property type="project" value="InterPro"/>
</dbReference>
<dbReference type="Pfam" id="PF21365">
    <property type="entry name" value="Glyco_hydro_31_3rd"/>
    <property type="match status" value="1"/>
</dbReference>
<evidence type="ECO:0000256" key="2">
    <source>
        <dbReference type="ARBA" id="ARBA00022801"/>
    </source>
</evidence>
<dbReference type="GO" id="GO:0004558">
    <property type="term" value="F:alpha-1,4-glucosidase activity"/>
    <property type="evidence" value="ECO:0007669"/>
    <property type="project" value="TreeGrafter"/>
</dbReference>
<dbReference type="InterPro" id="IPR013780">
    <property type="entry name" value="Glyco_hydro_b"/>
</dbReference>
<dbReference type="Gene3D" id="2.60.40.1760">
    <property type="entry name" value="glycosyl hydrolase (family 31)"/>
    <property type="match status" value="1"/>
</dbReference>
<keyword evidence="2 6" id="KW-0378">Hydrolase</keyword>